<keyword evidence="3" id="KW-1185">Reference proteome</keyword>
<evidence type="ECO:0000256" key="1">
    <source>
        <dbReference type="SAM" id="MobiDB-lite"/>
    </source>
</evidence>
<organism evidence="2 3">
    <name type="scientific">Colletotrichum sojae</name>
    <dbReference type="NCBI Taxonomy" id="2175907"/>
    <lineage>
        <taxon>Eukaryota</taxon>
        <taxon>Fungi</taxon>
        <taxon>Dikarya</taxon>
        <taxon>Ascomycota</taxon>
        <taxon>Pezizomycotina</taxon>
        <taxon>Sordariomycetes</taxon>
        <taxon>Hypocreomycetidae</taxon>
        <taxon>Glomerellales</taxon>
        <taxon>Glomerellaceae</taxon>
        <taxon>Colletotrichum</taxon>
        <taxon>Colletotrichum orchidearum species complex</taxon>
    </lineage>
</organism>
<dbReference type="Proteomes" id="UP000652219">
    <property type="component" value="Unassembled WGS sequence"/>
</dbReference>
<feature type="region of interest" description="Disordered" evidence="1">
    <location>
        <begin position="163"/>
        <end position="193"/>
    </location>
</feature>
<protein>
    <submittedName>
        <fullName evidence="2">Uncharacterized protein</fullName>
    </submittedName>
</protein>
<reference evidence="2 3" key="1">
    <citation type="journal article" date="2020" name="Phytopathology">
        <title>Genome Sequence Resources of Colletotrichum truncatum, C. plurivorum, C. musicola, and C. sojae: Four Species Pathogenic to Soybean (Glycine max).</title>
        <authorList>
            <person name="Rogerio F."/>
            <person name="Boufleur T.R."/>
            <person name="Ciampi-Guillardi M."/>
            <person name="Sukno S.A."/>
            <person name="Thon M.R."/>
            <person name="Massola Junior N.S."/>
            <person name="Baroncelli R."/>
        </authorList>
    </citation>
    <scope>NUCLEOTIDE SEQUENCE [LARGE SCALE GENOMIC DNA]</scope>
    <source>
        <strain evidence="2 3">LFN0009</strain>
    </source>
</reference>
<evidence type="ECO:0000313" key="2">
    <source>
        <dbReference type="EMBL" id="KAF6802473.1"/>
    </source>
</evidence>
<gene>
    <name evidence="2" type="ORF">CSOJ01_11562</name>
</gene>
<dbReference type="EMBL" id="WIGN01000270">
    <property type="protein sequence ID" value="KAF6802473.1"/>
    <property type="molecule type" value="Genomic_DNA"/>
</dbReference>
<name>A0A8H6MNI0_9PEZI</name>
<comment type="caution">
    <text evidence="2">The sequence shown here is derived from an EMBL/GenBank/DDBJ whole genome shotgun (WGS) entry which is preliminary data.</text>
</comment>
<dbReference type="AlphaFoldDB" id="A0A8H6MNI0"/>
<sequence>MWRPVPIPGVPDGNVIITDPTARGVRWLLEGGEMKAIRHLGLGVSPSCLPADSISFSTLDYWPPLLRRRRYSLRDGMSACPVQLQRMPGLPSTPNRRKRPFCARWGSRGTSALLALESAIIIGATISSDHWRAIVAGLCPLTVFRRGSSNSRPIFEFFGVSSGSEKGPARPTKPPGRLRLVGRPGWRKGEMNTYPGRNTGIRWKPSSWAEPEPRYGFGFPKEGIGIVIRRAADPRCLCALEQIREGEDPIPISFSPKQAGMAWTRGARVSRKEKAVSTSHHPPHSLQIARSSHSPVLRRMVDDMMAVAIGSRRGSQAARSRSHMRPSPKIRADEATVIRTWMVPVGHGPWMMDVQLARVSSVPTPMPILIIITMSYYCRACEELMPMPPEVLSRYRYTSVAESSGEAGTRAGQGDLAVAGSFTHRGGPDSHKLYPEFPLAEGDTTPLFCAPGHSPDPLYSSQVPSRGQAAGVQSAQRSGISTYLGMDGVAAQRT</sequence>
<proteinExistence type="predicted"/>
<evidence type="ECO:0000313" key="3">
    <source>
        <dbReference type="Proteomes" id="UP000652219"/>
    </source>
</evidence>
<accession>A0A8H6MNI0</accession>